<reference evidence="2" key="1">
    <citation type="submission" date="2023-07" db="EMBL/GenBank/DDBJ databases">
        <title>Whole-genome sequencing of a new Methanosarcina sp. Z-7115.</title>
        <authorList>
            <person name="Zhilina T.N."/>
            <person name="Merkel A.Y."/>
        </authorList>
    </citation>
    <scope>NUCLEOTIDE SEQUENCE [LARGE SCALE GENOMIC DNA]</scope>
    <source>
        <strain evidence="2">Z-7115</strain>
    </source>
</reference>
<proteinExistence type="predicted"/>
<gene>
    <name evidence="1" type="ORF">RG963_10170</name>
</gene>
<dbReference type="RefSeq" id="WP_310576155.1">
    <property type="nucleotide sequence ID" value="NZ_JAVKPK010000038.1"/>
</dbReference>
<protein>
    <recommendedName>
        <fullName evidence="3">Metallothionein</fullName>
    </recommendedName>
</protein>
<evidence type="ECO:0008006" key="3">
    <source>
        <dbReference type="Google" id="ProtNLM"/>
    </source>
</evidence>
<dbReference type="EMBL" id="JAVKPK010000038">
    <property type="protein sequence ID" value="MDR7666131.1"/>
    <property type="molecule type" value="Genomic_DNA"/>
</dbReference>
<sequence>MNFNKNPFLRILVSVFIVLTVITAGAISCSALADSETVTEAQEDSGNVTECGQANCDSCDCKSIVECEQANCNCDSCDCKSIVDTKDVAKCSQANCDSCDC</sequence>
<keyword evidence="2" id="KW-1185">Reference proteome</keyword>
<comment type="caution">
    <text evidence="1">The sequence shown here is derived from an EMBL/GenBank/DDBJ whole genome shotgun (WGS) entry which is preliminary data.</text>
</comment>
<name>A0ABU2D2G6_9EURY</name>
<accession>A0ABU2D2G6</accession>
<feature type="non-terminal residue" evidence="1">
    <location>
        <position position="101"/>
    </location>
</feature>
<dbReference type="Proteomes" id="UP001246244">
    <property type="component" value="Unassembled WGS sequence"/>
</dbReference>
<organism evidence="1 2">
    <name type="scientific">Methanosarcina baikalica</name>
    <dbReference type="NCBI Taxonomy" id="3073890"/>
    <lineage>
        <taxon>Archaea</taxon>
        <taxon>Methanobacteriati</taxon>
        <taxon>Methanobacteriota</taxon>
        <taxon>Stenosarchaea group</taxon>
        <taxon>Methanomicrobia</taxon>
        <taxon>Methanosarcinales</taxon>
        <taxon>Methanosarcinaceae</taxon>
        <taxon>Methanosarcina</taxon>
    </lineage>
</organism>
<evidence type="ECO:0000313" key="2">
    <source>
        <dbReference type="Proteomes" id="UP001246244"/>
    </source>
</evidence>
<dbReference type="PROSITE" id="PS51257">
    <property type="entry name" value="PROKAR_LIPOPROTEIN"/>
    <property type="match status" value="1"/>
</dbReference>
<evidence type="ECO:0000313" key="1">
    <source>
        <dbReference type="EMBL" id="MDR7666131.1"/>
    </source>
</evidence>